<dbReference type="AlphaFoldDB" id="A0A5C3KRA5"/>
<keyword evidence="2" id="KW-1185">Reference proteome</keyword>
<evidence type="ECO:0000313" key="1">
    <source>
        <dbReference type="EMBL" id="TFK22992.1"/>
    </source>
</evidence>
<name>A0A5C3KRA5_COPMA</name>
<dbReference type="Proteomes" id="UP000307440">
    <property type="component" value="Unassembled WGS sequence"/>
</dbReference>
<gene>
    <name evidence="1" type="ORF">FA15DRAFT_657032</name>
</gene>
<dbReference type="EMBL" id="ML210227">
    <property type="protein sequence ID" value="TFK22992.1"/>
    <property type="molecule type" value="Genomic_DNA"/>
</dbReference>
<sequence>MSFSNAVSADVNIDLDSGAFLDLNAADIKKRFKAVNGPTEPTDYGGILYYNSPSDLAGVQVGGTSSDDETRIVIIFVDVNGRITAKRATAPPTLSPITRTIKAPGRIYNADAHHSANSWAVGAQWACRQSELDIRDKCKIEDASRDKSARFSGSHSTNAITDFEFRPPAFGKRDNLPNWAPGSDTISFQKNYINLSAVVDRLLL</sequence>
<protein>
    <submittedName>
        <fullName evidence="1">Uncharacterized protein</fullName>
    </submittedName>
</protein>
<reference evidence="1 2" key="1">
    <citation type="journal article" date="2019" name="Nat. Ecol. Evol.">
        <title>Megaphylogeny resolves global patterns of mushroom evolution.</title>
        <authorList>
            <person name="Varga T."/>
            <person name="Krizsan K."/>
            <person name="Foldi C."/>
            <person name="Dima B."/>
            <person name="Sanchez-Garcia M."/>
            <person name="Sanchez-Ramirez S."/>
            <person name="Szollosi G.J."/>
            <person name="Szarkandi J.G."/>
            <person name="Papp V."/>
            <person name="Albert L."/>
            <person name="Andreopoulos W."/>
            <person name="Angelini C."/>
            <person name="Antonin V."/>
            <person name="Barry K.W."/>
            <person name="Bougher N.L."/>
            <person name="Buchanan P."/>
            <person name="Buyck B."/>
            <person name="Bense V."/>
            <person name="Catcheside P."/>
            <person name="Chovatia M."/>
            <person name="Cooper J."/>
            <person name="Damon W."/>
            <person name="Desjardin D."/>
            <person name="Finy P."/>
            <person name="Geml J."/>
            <person name="Haridas S."/>
            <person name="Hughes K."/>
            <person name="Justo A."/>
            <person name="Karasinski D."/>
            <person name="Kautmanova I."/>
            <person name="Kiss B."/>
            <person name="Kocsube S."/>
            <person name="Kotiranta H."/>
            <person name="LaButti K.M."/>
            <person name="Lechner B.E."/>
            <person name="Liimatainen K."/>
            <person name="Lipzen A."/>
            <person name="Lukacs Z."/>
            <person name="Mihaltcheva S."/>
            <person name="Morgado L.N."/>
            <person name="Niskanen T."/>
            <person name="Noordeloos M.E."/>
            <person name="Ohm R.A."/>
            <person name="Ortiz-Santana B."/>
            <person name="Ovrebo C."/>
            <person name="Racz N."/>
            <person name="Riley R."/>
            <person name="Savchenko A."/>
            <person name="Shiryaev A."/>
            <person name="Soop K."/>
            <person name="Spirin V."/>
            <person name="Szebenyi C."/>
            <person name="Tomsovsky M."/>
            <person name="Tulloss R.E."/>
            <person name="Uehling J."/>
            <person name="Grigoriev I.V."/>
            <person name="Vagvolgyi C."/>
            <person name="Papp T."/>
            <person name="Martin F.M."/>
            <person name="Miettinen O."/>
            <person name="Hibbett D.S."/>
            <person name="Nagy L.G."/>
        </authorList>
    </citation>
    <scope>NUCLEOTIDE SEQUENCE [LARGE SCALE GENOMIC DNA]</scope>
    <source>
        <strain evidence="1 2">CBS 121175</strain>
    </source>
</reference>
<proteinExistence type="predicted"/>
<accession>A0A5C3KRA5</accession>
<organism evidence="1 2">
    <name type="scientific">Coprinopsis marcescibilis</name>
    <name type="common">Agaric fungus</name>
    <name type="synonym">Psathyrella marcescibilis</name>
    <dbReference type="NCBI Taxonomy" id="230819"/>
    <lineage>
        <taxon>Eukaryota</taxon>
        <taxon>Fungi</taxon>
        <taxon>Dikarya</taxon>
        <taxon>Basidiomycota</taxon>
        <taxon>Agaricomycotina</taxon>
        <taxon>Agaricomycetes</taxon>
        <taxon>Agaricomycetidae</taxon>
        <taxon>Agaricales</taxon>
        <taxon>Agaricineae</taxon>
        <taxon>Psathyrellaceae</taxon>
        <taxon>Coprinopsis</taxon>
    </lineage>
</organism>
<evidence type="ECO:0000313" key="2">
    <source>
        <dbReference type="Proteomes" id="UP000307440"/>
    </source>
</evidence>